<protein>
    <recommendedName>
        <fullName evidence="4">PepSY domain-containing protein</fullName>
    </recommendedName>
</protein>
<comment type="caution">
    <text evidence="2">The sequence shown here is derived from an EMBL/GenBank/DDBJ whole genome shotgun (WGS) entry which is preliminary data.</text>
</comment>
<evidence type="ECO:0000256" key="1">
    <source>
        <dbReference type="SAM" id="SignalP"/>
    </source>
</evidence>
<dbReference type="OrthoDB" id="1093807at2"/>
<gene>
    <name evidence="2" type="ORF">HMPREF1057_02942</name>
</gene>
<evidence type="ECO:0000313" key="2">
    <source>
        <dbReference type="EMBL" id="EKJ89401.1"/>
    </source>
</evidence>
<feature type="signal peptide" evidence="1">
    <location>
        <begin position="1"/>
        <end position="20"/>
    </location>
</feature>
<dbReference type="HOGENOM" id="CLU_1217832_0_0_10"/>
<accession>K5CI45</accession>
<evidence type="ECO:0000313" key="3">
    <source>
        <dbReference type="Proteomes" id="UP000007995"/>
    </source>
</evidence>
<name>K5CI45_9BACE</name>
<dbReference type="EMBL" id="AGXW01000012">
    <property type="protein sequence ID" value="EKJ89401.1"/>
    <property type="molecule type" value="Genomic_DNA"/>
</dbReference>
<proteinExistence type="predicted"/>
<dbReference type="RefSeq" id="WP_007764651.1">
    <property type="nucleotide sequence ID" value="NZ_AKBZ01000002.1"/>
</dbReference>
<keyword evidence="1" id="KW-0732">Signal</keyword>
<dbReference type="Proteomes" id="UP000007995">
    <property type="component" value="Unassembled WGS sequence"/>
</dbReference>
<sequence>MKIRLLFIAILSCLPLVASLADQTDDVKAQINKIKKSSQYIYAESTAPTETDARHYAEEKLYEEVNAWVATQKKMKKSSNFVVNNKKELWTTLSMPRGSNMFRSFIYVKKSDIMPTDNATIIPNNNLPAVEETLKVSLPEAVSTIAECTLYSDMSTKVKQLKAEGKIKNYARYAALSNPDNCYLVVYNREGKVVAVLTPGTERRNVKTNKPDSVKNYSGCGAIGFEL</sequence>
<reference evidence="2 3" key="1">
    <citation type="submission" date="2012-02" db="EMBL/GenBank/DDBJ databases">
        <title>The Genome Sequence of Bacteroides finegoldii CL09T03C10.</title>
        <authorList>
            <consortium name="The Broad Institute Genome Sequencing Platform"/>
            <person name="Earl A."/>
            <person name="Ward D."/>
            <person name="Feldgarden M."/>
            <person name="Gevers D."/>
            <person name="Zitomersky N.L."/>
            <person name="Coyne M.J."/>
            <person name="Comstock L.E."/>
            <person name="Young S.K."/>
            <person name="Zeng Q."/>
            <person name="Gargeya S."/>
            <person name="Fitzgerald M."/>
            <person name="Haas B."/>
            <person name="Abouelleil A."/>
            <person name="Alvarado L."/>
            <person name="Arachchi H.M."/>
            <person name="Berlin A."/>
            <person name="Chapman S.B."/>
            <person name="Gearin G."/>
            <person name="Goldberg J."/>
            <person name="Griggs A."/>
            <person name="Gujja S."/>
            <person name="Hansen M."/>
            <person name="Heiman D."/>
            <person name="Howarth C."/>
            <person name="Larimer J."/>
            <person name="Lui A."/>
            <person name="MacDonald P.J.P."/>
            <person name="McCowen C."/>
            <person name="Montmayeur A."/>
            <person name="Murphy C."/>
            <person name="Neiman D."/>
            <person name="Pearson M."/>
            <person name="Priest M."/>
            <person name="Roberts A."/>
            <person name="Saif S."/>
            <person name="Shea T."/>
            <person name="Sisk P."/>
            <person name="Stolte C."/>
            <person name="Sykes S."/>
            <person name="Wortman J."/>
            <person name="Nusbaum C."/>
            <person name="Birren B."/>
        </authorList>
    </citation>
    <scope>NUCLEOTIDE SEQUENCE [LARGE SCALE GENOMIC DNA]</scope>
    <source>
        <strain evidence="2 3">CL09T03C10</strain>
    </source>
</reference>
<dbReference type="AlphaFoldDB" id="K5CI45"/>
<evidence type="ECO:0008006" key="4">
    <source>
        <dbReference type="Google" id="ProtNLM"/>
    </source>
</evidence>
<organism evidence="2 3">
    <name type="scientific">Bacteroides finegoldii CL09T03C10</name>
    <dbReference type="NCBI Taxonomy" id="997888"/>
    <lineage>
        <taxon>Bacteria</taxon>
        <taxon>Pseudomonadati</taxon>
        <taxon>Bacteroidota</taxon>
        <taxon>Bacteroidia</taxon>
        <taxon>Bacteroidales</taxon>
        <taxon>Bacteroidaceae</taxon>
        <taxon>Bacteroides</taxon>
    </lineage>
</organism>
<feature type="chain" id="PRO_5003886495" description="PepSY domain-containing protein" evidence="1">
    <location>
        <begin position="21"/>
        <end position="227"/>
    </location>
</feature>